<proteinExistence type="inferred from homology"/>
<comment type="cofactor">
    <cofactor evidence="6">
        <name>Mg(2+)</name>
        <dbReference type="ChEBI" id="CHEBI:18420"/>
    </cofactor>
</comment>
<dbReference type="SUPFAM" id="SSF88723">
    <property type="entry name" value="PIN domain-like"/>
    <property type="match status" value="1"/>
</dbReference>
<dbReference type="InterPro" id="IPR002716">
    <property type="entry name" value="PIN_dom"/>
</dbReference>
<evidence type="ECO:0000259" key="7">
    <source>
        <dbReference type="Pfam" id="PF01850"/>
    </source>
</evidence>
<keyword evidence="9" id="KW-1185">Reference proteome</keyword>
<accession>A0ABW2ALT0</accession>
<feature type="domain" description="PIN" evidence="7">
    <location>
        <begin position="5"/>
        <end position="124"/>
    </location>
</feature>
<comment type="function">
    <text evidence="6">Toxic component of a toxin-antitoxin (TA) system. An RNase.</text>
</comment>
<dbReference type="InterPro" id="IPR051619">
    <property type="entry name" value="TypeII_TA_RNase_PINc/VapC"/>
</dbReference>
<sequence>MSDDYVLDASALALALIGKSEAADTLRQRLPQMRRHAPHLIDAEVGNVLRRHERSGHISGAEAQSALRAGSVLIEHRYPHAGPLAELAWNWRANIGFYDALYMALAVRLGVPLLTADARLSRAPTLRCRIEVV</sequence>
<keyword evidence="3 6" id="KW-0479">Metal-binding</keyword>
<evidence type="ECO:0000256" key="4">
    <source>
        <dbReference type="ARBA" id="ARBA00022801"/>
    </source>
</evidence>
<dbReference type="InterPro" id="IPR029060">
    <property type="entry name" value="PIN-like_dom_sf"/>
</dbReference>
<keyword evidence="5 6" id="KW-0460">Magnesium</keyword>
<comment type="similarity">
    <text evidence="6">Belongs to the PINc/VapC protein family.</text>
</comment>
<feature type="binding site" evidence="6">
    <location>
        <position position="99"/>
    </location>
    <ligand>
        <name>Mg(2+)</name>
        <dbReference type="ChEBI" id="CHEBI:18420"/>
    </ligand>
</feature>
<reference evidence="9" key="1">
    <citation type="journal article" date="2019" name="Int. J. Syst. Evol. Microbiol.">
        <title>The Global Catalogue of Microorganisms (GCM) 10K type strain sequencing project: providing services to taxonomists for standard genome sequencing and annotation.</title>
        <authorList>
            <consortium name="The Broad Institute Genomics Platform"/>
            <consortium name="The Broad Institute Genome Sequencing Center for Infectious Disease"/>
            <person name="Wu L."/>
            <person name="Ma J."/>
        </authorList>
    </citation>
    <scope>NUCLEOTIDE SEQUENCE [LARGE SCALE GENOMIC DNA]</scope>
    <source>
        <strain evidence="9">CCUG 58127</strain>
    </source>
</reference>
<name>A0ABW2ALT0_9MICO</name>
<gene>
    <name evidence="6" type="primary">vapC</name>
    <name evidence="8" type="ORF">ACFQDH_22315</name>
</gene>
<dbReference type="InterPro" id="IPR044153">
    <property type="entry name" value="PIN_Pae0151-like"/>
</dbReference>
<evidence type="ECO:0000313" key="8">
    <source>
        <dbReference type="EMBL" id="MFC6707893.1"/>
    </source>
</evidence>
<feature type="binding site" evidence="6">
    <location>
        <position position="8"/>
    </location>
    <ligand>
        <name>Mg(2+)</name>
        <dbReference type="ChEBI" id="CHEBI:18420"/>
    </ligand>
</feature>
<comment type="caution">
    <text evidence="8">The sequence shown here is derived from an EMBL/GenBank/DDBJ whole genome shotgun (WGS) entry which is preliminary data.</text>
</comment>
<evidence type="ECO:0000313" key="9">
    <source>
        <dbReference type="Proteomes" id="UP001596298"/>
    </source>
</evidence>
<dbReference type="Pfam" id="PF01850">
    <property type="entry name" value="PIN"/>
    <property type="match status" value="1"/>
</dbReference>
<keyword evidence="1 6" id="KW-1277">Toxin-antitoxin system</keyword>
<dbReference type="PANTHER" id="PTHR35901">
    <property type="entry name" value="RIBONUCLEASE VAPC3"/>
    <property type="match status" value="1"/>
</dbReference>
<protein>
    <recommendedName>
        <fullName evidence="6">Ribonuclease VapC</fullName>
        <shortName evidence="6">RNase VapC</shortName>
        <ecNumber evidence="6">3.1.-.-</ecNumber>
    </recommendedName>
    <alternativeName>
        <fullName evidence="6">Toxin VapC</fullName>
    </alternativeName>
</protein>
<dbReference type="EC" id="3.1.-.-" evidence="6"/>
<evidence type="ECO:0000256" key="6">
    <source>
        <dbReference type="HAMAP-Rule" id="MF_00265"/>
    </source>
</evidence>
<dbReference type="InterPro" id="IPR022907">
    <property type="entry name" value="VapC_family"/>
</dbReference>
<evidence type="ECO:0000256" key="2">
    <source>
        <dbReference type="ARBA" id="ARBA00022722"/>
    </source>
</evidence>
<dbReference type="RefSeq" id="WP_382404556.1">
    <property type="nucleotide sequence ID" value="NZ_JBHSWH010000001.1"/>
</dbReference>
<keyword evidence="6" id="KW-0800">Toxin</keyword>
<dbReference type="HAMAP" id="MF_00265">
    <property type="entry name" value="VapC_Nob1"/>
    <property type="match status" value="1"/>
</dbReference>
<dbReference type="Proteomes" id="UP001596298">
    <property type="component" value="Unassembled WGS sequence"/>
</dbReference>
<evidence type="ECO:0000256" key="3">
    <source>
        <dbReference type="ARBA" id="ARBA00022723"/>
    </source>
</evidence>
<evidence type="ECO:0000256" key="5">
    <source>
        <dbReference type="ARBA" id="ARBA00022842"/>
    </source>
</evidence>
<dbReference type="CDD" id="cd09873">
    <property type="entry name" value="PIN_Pae0151-like"/>
    <property type="match status" value="1"/>
</dbReference>
<dbReference type="EMBL" id="JBHSWH010000001">
    <property type="protein sequence ID" value="MFC6707893.1"/>
    <property type="molecule type" value="Genomic_DNA"/>
</dbReference>
<organism evidence="8 9">
    <name type="scientific">Flexivirga alba</name>
    <dbReference type="NCBI Taxonomy" id="702742"/>
    <lineage>
        <taxon>Bacteria</taxon>
        <taxon>Bacillati</taxon>
        <taxon>Actinomycetota</taxon>
        <taxon>Actinomycetes</taxon>
        <taxon>Micrococcales</taxon>
        <taxon>Dermacoccaceae</taxon>
        <taxon>Flexivirga</taxon>
    </lineage>
</organism>
<keyword evidence="2 6" id="KW-0540">Nuclease</keyword>
<dbReference type="PANTHER" id="PTHR35901:SF1">
    <property type="entry name" value="EXONUCLEASE VAPC9"/>
    <property type="match status" value="1"/>
</dbReference>
<evidence type="ECO:0000256" key="1">
    <source>
        <dbReference type="ARBA" id="ARBA00022649"/>
    </source>
</evidence>
<keyword evidence="4 6" id="KW-0378">Hydrolase</keyword>
<dbReference type="Gene3D" id="3.40.50.1010">
    <property type="entry name" value="5'-nuclease"/>
    <property type="match status" value="1"/>
</dbReference>